<dbReference type="InterPro" id="IPR050796">
    <property type="entry name" value="SCF_F-box_component"/>
</dbReference>
<evidence type="ECO:0000313" key="3">
    <source>
        <dbReference type="EMBL" id="KAK1670104.1"/>
    </source>
</evidence>
<protein>
    <recommendedName>
        <fullName evidence="5">F-box domain-containing protein</fullName>
    </recommendedName>
</protein>
<evidence type="ECO:0000313" key="4">
    <source>
        <dbReference type="Proteomes" id="UP001231189"/>
    </source>
</evidence>
<dbReference type="PANTHER" id="PTHR31672">
    <property type="entry name" value="BNACNNG10540D PROTEIN"/>
    <property type="match status" value="1"/>
</dbReference>
<sequence>MDDGKDNICVFPTATDVLADILTRLPPNARRRLRLVCQLWRDVVDERAAADMRSRAKILAVTTEGAAYIVDVLSPGSLLTDLWQRPLAIKPYAGPMSVVGTCNGLVCLCEDQEPGGAITLANPATGEELRLPPLPMPSASVRLYRNSTRSWHQTYAFACHPTTGQYKVVHVPCCFDPFWEPGVVHVFTLGDASWRDVQAGPDARCSLGRSSLVDVDGMVYWMTEFTARVMAFDLEDESVTRIAPLPVPVRPSACRLTKVHARLGVAISGGDSLTVWVLEGESWSRRYVLDAYKLRKQELAVPHFAHGDYVLTHGRSGETSVMYRHKMSGAARLQGGGGVVQIERKDKGDSVTSLVQSIYRTFAYTETNESLSMYNAALMTGRRSAGS</sequence>
<dbReference type="EMBL" id="JAUUTY010000003">
    <property type="protein sequence ID" value="KAK1670104.1"/>
    <property type="molecule type" value="Genomic_DNA"/>
</dbReference>
<evidence type="ECO:0000259" key="1">
    <source>
        <dbReference type="Pfam" id="PF00646"/>
    </source>
</evidence>
<dbReference type="SUPFAM" id="SSF81383">
    <property type="entry name" value="F-box domain"/>
    <property type="match status" value="1"/>
</dbReference>
<dbReference type="InterPro" id="IPR013187">
    <property type="entry name" value="F-box-assoc_dom_typ3"/>
</dbReference>
<dbReference type="AlphaFoldDB" id="A0AAD8WPJ4"/>
<evidence type="ECO:0008006" key="5">
    <source>
        <dbReference type="Google" id="ProtNLM"/>
    </source>
</evidence>
<dbReference type="Gene3D" id="1.20.1280.50">
    <property type="match status" value="1"/>
</dbReference>
<organism evidence="3 4">
    <name type="scientific">Lolium multiflorum</name>
    <name type="common">Italian ryegrass</name>
    <name type="synonym">Lolium perenne subsp. multiflorum</name>
    <dbReference type="NCBI Taxonomy" id="4521"/>
    <lineage>
        <taxon>Eukaryota</taxon>
        <taxon>Viridiplantae</taxon>
        <taxon>Streptophyta</taxon>
        <taxon>Embryophyta</taxon>
        <taxon>Tracheophyta</taxon>
        <taxon>Spermatophyta</taxon>
        <taxon>Magnoliopsida</taxon>
        <taxon>Liliopsida</taxon>
        <taxon>Poales</taxon>
        <taxon>Poaceae</taxon>
        <taxon>BOP clade</taxon>
        <taxon>Pooideae</taxon>
        <taxon>Poodae</taxon>
        <taxon>Poeae</taxon>
        <taxon>Poeae Chloroplast Group 2 (Poeae type)</taxon>
        <taxon>Loliodinae</taxon>
        <taxon>Loliinae</taxon>
        <taxon>Lolium</taxon>
    </lineage>
</organism>
<feature type="domain" description="F-box associated beta-propeller type 3" evidence="2">
    <location>
        <begin position="97"/>
        <end position="288"/>
    </location>
</feature>
<dbReference type="SUPFAM" id="SSF50965">
    <property type="entry name" value="Galactose oxidase, central domain"/>
    <property type="match status" value="1"/>
</dbReference>
<dbReference type="InterPro" id="IPR036047">
    <property type="entry name" value="F-box-like_dom_sf"/>
</dbReference>
<name>A0AAD8WPJ4_LOLMU</name>
<dbReference type="NCBIfam" id="TIGR01640">
    <property type="entry name" value="F_box_assoc_1"/>
    <property type="match status" value="1"/>
</dbReference>
<dbReference type="InterPro" id="IPR001810">
    <property type="entry name" value="F-box_dom"/>
</dbReference>
<feature type="domain" description="F-box" evidence="1">
    <location>
        <begin position="16"/>
        <end position="45"/>
    </location>
</feature>
<evidence type="ECO:0000259" key="2">
    <source>
        <dbReference type="Pfam" id="PF08268"/>
    </source>
</evidence>
<proteinExistence type="predicted"/>
<comment type="caution">
    <text evidence="3">The sequence shown here is derived from an EMBL/GenBank/DDBJ whole genome shotgun (WGS) entry which is preliminary data.</text>
</comment>
<accession>A0AAD8WPJ4</accession>
<dbReference type="InterPro" id="IPR017451">
    <property type="entry name" value="F-box-assoc_interact_dom"/>
</dbReference>
<reference evidence="3" key="1">
    <citation type="submission" date="2023-07" db="EMBL/GenBank/DDBJ databases">
        <title>A chromosome-level genome assembly of Lolium multiflorum.</title>
        <authorList>
            <person name="Chen Y."/>
            <person name="Copetti D."/>
            <person name="Kolliker R."/>
            <person name="Studer B."/>
        </authorList>
    </citation>
    <scope>NUCLEOTIDE SEQUENCE</scope>
    <source>
        <strain evidence="3">02402/16</strain>
        <tissue evidence="3">Leaf</tissue>
    </source>
</reference>
<dbReference type="PANTHER" id="PTHR31672:SF13">
    <property type="entry name" value="F-BOX PROTEIN CPR30-LIKE"/>
    <property type="match status" value="1"/>
</dbReference>
<dbReference type="InterPro" id="IPR011043">
    <property type="entry name" value="Gal_Oxase/kelch_b-propeller"/>
</dbReference>
<dbReference type="Pfam" id="PF08268">
    <property type="entry name" value="FBA_3"/>
    <property type="match status" value="1"/>
</dbReference>
<keyword evidence="4" id="KW-1185">Reference proteome</keyword>
<gene>
    <name evidence="3" type="ORF">QYE76_058263</name>
</gene>
<dbReference type="Pfam" id="PF00646">
    <property type="entry name" value="F-box"/>
    <property type="match status" value="1"/>
</dbReference>
<dbReference type="Proteomes" id="UP001231189">
    <property type="component" value="Unassembled WGS sequence"/>
</dbReference>